<feature type="repeat" description="ANK" evidence="2">
    <location>
        <begin position="801"/>
        <end position="824"/>
    </location>
</feature>
<evidence type="ECO:0000259" key="3">
    <source>
        <dbReference type="Pfam" id="PF24883"/>
    </source>
</evidence>
<dbReference type="Pfam" id="PF24883">
    <property type="entry name" value="NPHP3_N"/>
    <property type="match status" value="1"/>
</dbReference>
<dbReference type="InterPro" id="IPR056884">
    <property type="entry name" value="NPHP3-like_N"/>
</dbReference>
<evidence type="ECO:0000313" key="4">
    <source>
        <dbReference type="EMBL" id="EHK42545.1"/>
    </source>
</evidence>
<protein>
    <recommendedName>
        <fullName evidence="3">Nephrocystin 3-like N-terminal domain-containing protein</fullName>
    </recommendedName>
</protein>
<dbReference type="AlphaFoldDB" id="G9P1J2"/>
<dbReference type="PANTHER" id="PTHR10039">
    <property type="entry name" value="AMELOGENIN"/>
    <property type="match status" value="1"/>
</dbReference>
<dbReference type="KEGG" id="tatv:25783479"/>
<dbReference type="GeneID" id="25783479"/>
<keyword evidence="2" id="KW-0040">ANK repeat</keyword>
<dbReference type="PROSITE" id="PS50088">
    <property type="entry name" value="ANK_REPEAT"/>
    <property type="match status" value="4"/>
</dbReference>
<evidence type="ECO:0000256" key="1">
    <source>
        <dbReference type="ARBA" id="ARBA00022737"/>
    </source>
</evidence>
<feature type="domain" description="Nephrocystin 3-like N-terminal" evidence="3">
    <location>
        <begin position="190"/>
        <end position="360"/>
    </location>
</feature>
<feature type="repeat" description="ANK" evidence="2">
    <location>
        <begin position="713"/>
        <end position="745"/>
    </location>
</feature>
<keyword evidence="5" id="KW-1185">Reference proteome</keyword>
<evidence type="ECO:0000256" key="2">
    <source>
        <dbReference type="PROSITE-ProRule" id="PRU00023"/>
    </source>
</evidence>
<dbReference type="InterPro" id="IPR027417">
    <property type="entry name" value="P-loop_NTPase"/>
</dbReference>
<dbReference type="Proteomes" id="UP000005426">
    <property type="component" value="Unassembled WGS sequence"/>
</dbReference>
<dbReference type="InterPro" id="IPR002110">
    <property type="entry name" value="Ankyrin_rpt"/>
</dbReference>
<keyword evidence="1" id="KW-0677">Repeat</keyword>
<dbReference type="PROSITE" id="PS50297">
    <property type="entry name" value="ANK_REP_REGION"/>
    <property type="match status" value="4"/>
</dbReference>
<gene>
    <name evidence="4" type="ORF">TRIATDRAFT_319948</name>
</gene>
<accession>G9P1J2</accession>
<dbReference type="Gene3D" id="3.40.50.300">
    <property type="entry name" value="P-loop containing nucleotide triphosphate hydrolases"/>
    <property type="match status" value="1"/>
</dbReference>
<dbReference type="SUPFAM" id="SSF52540">
    <property type="entry name" value="P-loop containing nucleoside triphosphate hydrolases"/>
    <property type="match status" value="1"/>
</dbReference>
<dbReference type="EMBL" id="ABDG02000026">
    <property type="protein sequence ID" value="EHK42545.1"/>
    <property type="molecule type" value="Genomic_DNA"/>
</dbReference>
<proteinExistence type="predicted"/>
<sequence>MSGAKVLGVIAASEQLVEAAFKLAKFVKAVVDQIQDAPDQIRRGVGRIESLASLAAQIKTTKPLQTEDVKNILIRCESYMRELQTLLEKISFKHNDALRKKTWKAICGLQEEEDIMKLFAVLHQEYSTLDTHINLRTNAVAEAVLAKLTNLDTQGQPANPSKKCLQDLFITDSAIDRAKLITSKGEIVSGTCDWIAQRKEFVNWIASGGGLLWISGGPGLGKTMLSIYLTEYLSSYFRPLGDGKRHFSTFFFCDAKDNTRNNSVAIVRGLLFQLLQQRGDLIKHILPTYEVQEEKTFQQNSFETIWSILIRMINDVGDSQVSCVLDGLDECEPASLQDLLNKLKNIPSSSPKLKIIVLSREHPSCLEFSLGQFLRIRLDPDARAEVSNGLDLYISARVAEISKSKKYPDQLTNNVTRILRHKSAGTYLWISFVVQDLHNVEVSEVEESLDQLPRGLYPLYERILNQVGQDYRGLTLDILRWCTFAVEPLTLSQLASILKIKPTDLLDQESVLRGKLTYCGHFLSITNDVISLVHQSAYDFLTRKIPNHGEIPWFSLSSAEVEQSRLASACIAYFHDAYLEDVAIFENMDEKDTKFRYPFFLYATHQWHNHFNHSSQHGIRILEEYSQFFFNSPVWIKWAHRVLYGSDVMSVAARLGLTVLMQRILEDKGHRLYWKYLFARGDREEDLRIASANGHLSIVKLLLKHGVNVDAGGGDTPLAYASYFGHREIVECLLASGANINGAEGEVPPLLNAISTRNSQMVRLLLEWKPHHSTRPRRNWPLLGKTTTREHSLDVNCQDFPEDTPLHLAVEEGSIEIIRLLLQHPDIDAKLVNKWGLSPMQSALIYRQADVVQCLVKSGKVPLPQPDENWGCGAIHFATYHYTEFNSLHTTFADILYEPLADQIEILQLITEELGVDPQFRTAKVSRPDDRWHLHHTVDDGDDDELSNSLSLLNRRFSYRGIGRMTFMDQHGSCYETALSLCVQRDNETAISYFLGSCNVDPSASCRGCDGATALHVAAQNLRVDIVRLLLSKWKVDVNCMDRFERTPLHLVVSTMLSPRRDITRGKDIITELVAAGAQRTAMDIHGHTPRDLFEAREVADQEREEVFKSMELEKLLRDE</sequence>
<feature type="repeat" description="ANK" evidence="2">
    <location>
        <begin position="682"/>
        <end position="714"/>
    </location>
</feature>
<comment type="caution">
    <text evidence="4">The sequence shown here is derived from an EMBL/GenBank/DDBJ whole genome shotgun (WGS) entry which is preliminary data.</text>
</comment>
<dbReference type="OMA" id="IHATNDE"/>
<dbReference type="PANTHER" id="PTHR10039:SF5">
    <property type="entry name" value="NACHT DOMAIN-CONTAINING PROTEIN"/>
    <property type="match status" value="1"/>
</dbReference>
<dbReference type="Gene3D" id="1.25.40.20">
    <property type="entry name" value="Ankyrin repeat-containing domain"/>
    <property type="match status" value="3"/>
</dbReference>
<reference evidence="4 5" key="1">
    <citation type="journal article" date="2011" name="Genome Biol.">
        <title>Comparative genome sequence analysis underscores mycoparasitism as the ancestral life style of Trichoderma.</title>
        <authorList>
            <person name="Kubicek C.P."/>
            <person name="Herrera-Estrella A."/>
            <person name="Seidl-Seiboth V."/>
            <person name="Martinez D.A."/>
            <person name="Druzhinina I.S."/>
            <person name="Thon M."/>
            <person name="Zeilinger S."/>
            <person name="Casas-Flores S."/>
            <person name="Horwitz B.A."/>
            <person name="Mukherjee P.K."/>
            <person name="Mukherjee M."/>
            <person name="Kredics L."/>
            <person name="Alcaraz L.D."/>
            <person name="Aerts A."/>
            <person name="Antal Z."/>
            <person name="Atanasova L."/>
            <person name="Cervantes-Badillo M.G."/>
            <person name="Challacombe J."/>
            <person name="Chertkov O."/>
            <person name="McCluskey K."/>
            <person name="Coulpier F."/>
            <person name="Deshpande N."/>
            <person name="von Doehren H."/>
            <person name="Ebbole D.J."/>
            <person name="Esquivel-Naranjo E.U."/>
            <person name="Fekete E."/>
            <person name="Flipphi M."/>
            <person name="Glaser F."/>
            <person name="Gomez-Rodriguez E.Y."/>
            <person name="Gruber S."/>
            <person name="Han C."/>
            <person name="Henrissat B."/>
            <person name="Hermosa R."/>
            <person name="Hernandez-Onate M."/>
            <person name="Karaffa L."/>
            <person name="Kosti I."/>
            <person name="Le Crom S."/>
            <person name="Lindquist E."/>
            <person name="Lucas S."/>
            <person name="Luebeck M."/>
            <person name="Luebeck P.S."/>
            <person name="Margeot A."/>
            <person name="Metz B."/>
            <person name="Misra M."/>
            <person name="Nevalainen H."/>
            <person name="Omann M."/>
            <person name="Packer N."/>
            <person name="Perrone G."/>
            <person name="Uresti-Rivera E.E."/>
            <person name="Salamov A."/>
            <person name="Schmoll M."/>
            <person name="Seiboth B."/>
            <person name="Shapiro H."/>
            <person name="Sukno S."/>
            <person name="Tamayo-Ramos J.A."/>
            <person name="Tisch D."/>
            <person name="Wiest A."/>
            <person name="Wilkinson H.H."/>
            <person name="Zhang M."/>
            <person name="Coutinho P.M."/>
            <person name="Kenerley C.M."/>
            <person name="Monte E."/>
            <person name="Baker S.E."/>
            <person name="Grigoriev I.V."/>
        </authorList>
    </citation>
    <scope>NUCLEOTIDE SEQUENCE [LARGE SCALE GENOMIC DNA]</scope>
    <source>
        <strain evidence="5">ATCC 20476 / IMI 206040</strain>
    </source>
</reference>
<dbReference type="STRING" id="452589.G9P1J2"/>
<dbReference type="OrthoDB" id="20872at2759"/>
<dbReference type="HOGENOM" id="CLU_000288_34_23_1"/>
<dbReference type="Pfam" id="PF12796">
    <property type="entry name" value="Ank_2"/>
    <property type="match status" value="3"/>
</dbReference>
<name>G9P1J2_HYPAI</name>
<dbReference type="InterPro" id="IPR036770">
    <property type="entry name" value="Ankyrin_rpt-contain_sf"/>
</dbReference>
<evidence type="ECO:0000313" key="5">
    <source>
        <dbReference type="Proteomes" id="UP000005426"/>
    </source>
</evidence>
<dbReference type="SUPFAM" id="SSF48403">
    <property type="entry name" value="Ankyrin repeat"/>
    <property type="match status" value="2"/>
</dbReference>
<dbReference type="eggNOG" id="KOG4177">
    <property type="taxonomic scope" value="Eukaryota"/>
</dbReference>
<dbReference type="SMART" id="SM00248">
    <property type="entry name" value="ANK"/>
    <property type="match status" value="7"/>
</dbReference>
<feature type="repeat" description="ANK" evidence="2">
    <location>
        <begin position="1010"/>
        <end position="1033"/>
    </location>
</feature>
<organism evidence="4 5">
    <name type="scientific">Hypocrea atroviridis (strain ATCC 20476 / IMI 206040)</name>
    <name type="common">Trichoderma atroviride</name>
    <dbReference type="NCBI Taxonomy" id="452589"/>
    <lineage>
        <taxon>Eukaryota</taxon>
        <taxon>Fungi</taxon>
        <taxon>Dikarya</taxon>
        <taxon>Ascomycota</taxon>
        <taxon>Pezizomycotina</taxon>
        <taxon>Sordariomycetes</taxon>
        <taxon>Hypocreomycetidae</taxon>
        <taxon>Hypocreales</taxon>
        <taxon>Hypocreaceae</taxon>
        <taxon>Trichoderma</taxon>
    </lineage>
</organism>